<organism evidence="1">
    <name type="scientific">uncultured Desulfobacteraceae bacterium</name>
    <dbReference type="NCBI Taxonomy" id="218296"/>
    <lineage>
        <taxon>Bacteria</taxon>
        <taxon>Pseudomonadati</taxon>
        <taxon>Thermodesulfobacteriota</taxon>
        <taxon>Desulfobacteria</taxon>
        <taxon>Desulfobacterales</taxon>
        <taxon>Desulfobacteraceae</taxon>
        <taxon>environmental samples</taxon>
    </lineage>
</organism>
<sequence>MQSIIWDNVKGSELSGKLKTIEPEKRYTVSIQPAEDRAEILAELEGIAIEARPDPAAAGKSEDETMAMVNVVIARYRRKVVQG</sequence>
<proteinExistence type="predicted"/>
<protein>
    <submittedName>
        <fullName evidence="1">Uncharacterized protein</fullName>
    </submittedName>
</protein>
<name>A0A484HJH7_9BACT</name>
<accession>A0A484HJH7</accession>
<reference evidence="1" key="1">
    <citation type="submission" date="2019-01" db="EMBL/GenBank/DDBJ databases">
        <authorList>
            <consortium name="Genoscope - CEA"/>
            <person name="William W."/>
        </authorList>
    </citation>
    <scope>NUCLEOTIDE SEQUENCE</scope>
    <source>
        <strain evidence="1">CR-1</strain>
    </source>
</reference>
<dbReference type="AlphaFoldDB" id="A0A484HJH7"/>
<dbReference type="EMBL" id="CAACVI010000023">
    <property type="protein sequence ID" value="VEN74388.1"/>
    <property type="molecule type" value="Genomic_DNA"/>
</dbReference>
<gene>
    <name evidence="1" type="ORF">EPICR_30325</name>
</gene>
<evidence type="ECO:0000313" key="1">
    <source>
        <dbReference type="EMBL" id="VEN74388.1"/>
    </source>
</evidence>